<accession>A0AA88H3G8</accession>
<keyword evidence="11" id="KW-1185">Reference proteome</keyword>
<reference evidence="10 11" key="1">
    <citation type="journal article" date="2018" name="BMC Genomics">
        <title>The genome of Naegleria lovaniensis, the basis for a comparative approach to unravel pathogenicity factors of the human pathogenic amoeba N. fowleri.</title>
        <authorList>
            <person name="Liechti N."/>
            <person name="Schurch N."/>
            <person name="Bruggmann R."/>
            <person name="Wittwer M."/>
        </authorList>
    </citation>
    <scope>NUCLEOTIDE SEQUENCE [LARGE SCALE GENOMIC DNA]</scope>
    <source>
        <strain evidence="10 11">ATCC 30569</strain>
    </source>
</reference>
<dbReference type="Gene3D" id="3.30.200.20">
    <property type="entry name" value="Phosphorylase Kinase, domain 1"/>
    <property type="match status" value="1"/>
</dbReference>
<keyword evidence="3 6" id="KW-0547">Nucleotide-binding</keyword>
<organism evidence="10 11">
    <name type="scientific">Naegleria lovaniensis</name>
    <name type="common">Amoeba</name>
    <dbReference type="NCBI Taxonomy" id="51637"/>
    <lineage>
        <taxon>Eukaryota</taxon>
        <taxon>Discoba</taxon>
        <taxon>Heterolobosea</taxon>
        <taxon>Tetramitia</taxon>
        <taxon>Eutetramitia</taxon>
        <taxon>Vahlkampfiidae</taxon>
        <taxon>Naegleria</taxon>
    </lineage>
</organism>
<dbReference type="InterPro" id="IPR017441">
    <property type="entry name" value="Protein_kinase_ATP_BS"/>
</dbReference>
<name>A0AA88H3G8_NAELO</name>
<feature type="region of interest" description="Disordered" evidence="8">
    <location>
        <begin position="362"/>
        <end position="388"/>
    </location>
</feature>
<proteinExistence type="inferred from homology"/>
<dbReference type="FunFam" id="1.10.510.10:FF:000624">
    <property type="entry name" value="Mitogen-activated protein kinase"/>
    <property type="match status" value="1"/>
</dbReference>
<dbReference type="CDD" id="cd07834">
    <property type="entry name" value="STKc_MAPK"/>
    <property type="match status" value="1"/>
</dbReference>
<dbReference type="PROSITE" id="PS00108">
    <property type="entry name" value="PROTEIN_KINASE_ST"/>
    <property type="match status" value="1"/>
</dbReference>
<dbReference type="PROSITE" id="PS00107">
    <property type="entry name" value="PROTEIN_KINASE_ATP"/>
    <property type="match status" value="1"/>
</dbReference>
<evidence type="ECO:0000256" key="4">
    <source>
        <dbReference type="ARBA" id="ARBA00022777"/>
    </source>
</evidence>
<keyword evidence="2" id="KW-0808">Transferase</keyword>
<keyword evidence="4" id="KW-0418">Kinase</keyword>
<evidence type="ECO:0000313" key="10">
    <source>
        <dbReference type="EMBL" id="KAG2392959.1"/>
    </source>
</evidence>
<dbReference type="InterPro" id="IPR008271">
    <property type="entry name" value="Ser/Thr_kinase_AS"/>
</dbReference>
<dbReference type="InterPro" id="IPR050117">
    <property type="entry name" value="MAPK"/>
</dbReference>
<dbReference type="PANTHER" id="PTHR24055">
    <property type="entry name" value="MITOGEN-ACTIVATED PROTEIN KINASE"/>
    <property type="match status" value="1"/>
</dbReference>
<dbReference type="SUPFAM" id="SSF56112">
    <property type="entry name" value="Protein kinase-like (PK-like)"/>
    <property type="match status" value="1"/>
</dbReference>
<dbReference type="FunFam" id="3.30.200.20:FF:000046">
    <property type="entry name" value="Mitogen-activated protein kinase"/>
    <property type="match status" value="1"/>
</dbReference>
<evidence type="ECO:0000256" key="3">
    <source>
        <dbReference type="ARBA" id="ARBA00022741"/>
    </source>
</evidence>
<dbReference type="SMART" id="SM00220">
    <property type="entry name" value="S_TKc"/>
    <property type="match status" value="1"/>
</dbReference>
<gene>
    <name evidence="10" type="ORF">C9374_009536</name>
</gene>
<evidence type="ECO:0000256" key="8">
    <source>
        <dbReference type="SAM" id="MobiDB-lite"/>
    </source>
</evidence>
<dbReference type="EMBL" id="PYSW02000003">
    <property type="protein sequence ID" value="KAG2392959.1"/>
    <property type="molecule type" value="Genomic_DNA"/>
</dbReference>
<comment type="similarity">
    <text evidence="7">Belongs to the protein kinase superfamily.</text>
</comment>
<dbReference type="Pfam" id="PF00069">
    <property type="entry name" value="Pkinase"/>
    <property type="match status" value="1"/>
</dbReference>
<dbReference type="GO" id="GO:0005524">
    <property type="term" value="F:ATP binding"/>
    <property type="evidence" value="ECO:0007669"/>
    <property type="project" value="UniProtKB-UniRule"/>
</dbReference>
<evidence type="ECO:0000256" key="7">
    <source>
        <dbReference type="RuleBase" id="RU000304"/>
    </source>
</evidence>
<feature type="domain" description="Protein kinase" evidence="9">
    <location>
        <begin position="17"/>
        <end position="308"/>
    </location>
</feature>
<feature type="binding site" evidence="6">
    <location>
        <position position="47"/>
    </location>
    <ligand>
        <name>ATP</name>
        <dbReference type="ChEBI" id="CHEBI:30616"/>
    </ligand>
</feature>
<dbReference type="InterPro" id="IPR000719">
    <property type="entry name" value="Prot_kinase_dom"/>
</dbReference>
<dbReference type="Proteomes" id="UP000816034">
    <property type="component" value="Unassembled WGS sequence"/>
</dbReference>
<dbReference type="GeneID" id="68101990"/>
<dbReference type="RefSeq" id="XP_044554853.1">
    <property type="nucleotide sequence ID" value="XM_044699734.1"/>
</dbReference>
<dbReference type="GO" id="GO:0004674">
    <property type="term" value="F:protein serine/threonine kinase activity"/>
    <property type="evidence" value="ECO:0007669"/>
    <property type="project" value="UniProtKB-KW"/>
</dbReference>
<keyword evidence="5 6" id="KW-0067">ATP-binding</keyword>
<evidence type="ECO:0000256" key="5">
    <source>
        <dbReference type="ARBA" id="ARBA00022840"/>
    </source>
</evidence>
<evidence type="ECO:0000259" key="9">
    <source>
        <dbReference type="PROSITE" id="PS50011"/>
    </source>
</evidence>
<protein>
    <recommendedName>
        <fullName evidence="9">Protein kinase domain-containing protein</fullName>
    </recommendedName>
</protein>
<keyword evidence="1 7" id="KW-0723">Serine/threonine-protein kinase</keyword>
<dbReference type="Gene3D" id="1.10.510.10">
    <property type="entry name" value="Transferase(Phosphotransferase) domain 1"/>
    <property type="match status" value="1"/>
</dbReference>
<evidence type="ECO:0000256" key="2">
    <source>
        <dbReference type="ARBA" id="ARBA00022679"/>
    </source>
</evidence>
<evidence type="ECO:0000256" key="6">
    <source>
        <dbReference type="PROSITE-ProRule" id="PRU10141"/>
    </source>
</evidence>
<evidence type="ECO:0000256" key="1">
    <source>
        <dbReference type="ARBA" id="ARBA00022527"/>
    </source>
</evidence>
<evidence type="ECO:0000313" key="11">
    <source>
        <dbReference type="Proteomes" id="UP000816034"/>
    </source>
</evidence>
<dbReference type="AlphaFoldDB" id="A0AA88H3G8"/>
<comment type="caution">
    <text evidence="10">The sequence shown here is derived from an EMBL/GenBank/DDBJ whole genome shotgun (WGS) entry which is preliminary data.</text>
</comment>
<dbReference type="InterPro" id="IPR011009">
    <property type="entry name" value="Kinase-like_dom_sf"/>
</dbReference>
<sequence>MRQQIIEGETFEIPEHYKLLQIIGRGSYGVVASAIDTRSNERVAIKKISNVFQKNKDYQKRIVRELKILKHYSSIHGHENIIQLKDLVVPRSENELRDLYIITELMDCTVRDVLKSNQNFTDINTKYFMYHMLKGLAFIHSSGIAHRDIKPQNILVNESFRLAYCDFGLSRGVDIDSKISTNDIASLWYRSPEVILGYEYGMKPMDIWSLGCILGEMLSSGKVLFQGSSALDVLDKQLELLGTPDEDSIKGSFKAVKYLKSLPRKSRPSWQTLFPNASSEALDLLAKMLEWDPDKRITAEQALHHPYLSFIREQYVSDEEIVCESKFDYRFDESMKTESVRKFLYEELKQFVQQYSHNPSSFRNADATSDNDTVKSPLTTTRTIGCTN</sequence>
<dbReference type="PROSITE" id="PS50011">
    <property type="entry name" value="PROTEIN_KINASE_DOM"/>
    <property type="match status" value="1"/>
</dbReference>